<organism evidence="8 9">
    <name type="scientific">Paraburkholderia haematera</name>
    <dbReference type="NCBI Taxonomy" id="2793077"/>
    <lineage>
        <taxon>Bacteria</taxon>
        <taxon>Pseudomonadati</taxon>
        <taxon>Pseudomonadota</taxon>
        <taxon>Betaproteobacteria</taxon>
        <taxon>Burkholderiales</taxon>
        <taxon>Burkholderiaceae</taxon>
        <taxon>Paraburkholderia</taxon>
    </lineage>
</organism>
<keyword evidence="9" id="KW-1185">Reference proteome</keyword>
<reference evidence="8 9" key="1">
    <citation type="submission" date="2021-02" db="EMBL/GenBank/DDBJ databases">
        <authorList>
            <person name="Vanwijnsberghe S."/>
        </authorList>
    </citation>
    <scope>NUCLEOTIDE SEQUENCE [LARGE SCALE GENOMIC DNA]</scope>
    <source>
        <strain evidence="8 9">LMG 31837</strain>
    </source>
</reference>
<evidence type="ECO:0000256" key="5">
    <source>
        <dbReference type="ARBA" id="ARBA00022989"/>
    </source>
</evidence>
<evidence type="ECO:0000256" key="4">
    <source>
        <dbReference type="ARBA" id="ARBA00022692"/>
    </source>
</evidence>
<feature type="transmembrane region" description="Helical" evidence="7">
    <location>
        <begin position="113"/>
        <end position="131"/>
    </location>
</feature>
<keyword evidence="4 7" id="KW-0812">Transmembrane</keyword>
<evidence type="ECO:0008006" key="10">
    <source>
        <dbReference type="Google" id="ProtNLM"/>
    </source>
</evidence>
<keyword evidence="3" id="KW-1003">Cell membrane</keyword>
<feature type="transmembrane region" description="Helical" evidence="7">
    <location>
        <begin position="56"/>
        <end position="74"/>
    </location>
</feature>
<dbReference type="Proteomes" id="UP000672526">
    <property type="component" value="Unassembled WGS sequence"/>
</dbReference>
<gene>
    <name evidence="8" type="ORF">R69888_05126</name>
</gene>
<evidence type="ECO:0000313" key="9">
    <source>
        <dbReference type="Proteomes" id="UP000672526"/>
    </source>
</evidence>
<comment type="caution">
    <text evidence="8">The sequence shown here is derived from an EMBL/GenBank/DDBJ whole genome shotgun (WGS) entry which is preliminary data.</text>
</comment>
<evidence type="ECO:0000256" key="3">
    <source>
        <dbReference type="ARBA" id="ARBA00022475"/>
    </source>
</evidence>
<dbReference type="PANTHER" id="PTHR30106:SF2">
    <property type="entry name" value="UPF0324 INNER MEMBRANE PROTEIN YEIH"/>
    <property type="match status" value="1"/>
</dbReference>
<feature type="transmembrane region" description="Helical" evidence="7">
    <location>
        <begin position="275"/>
        <end position="293"/>
    </location>
</feature>
<comment type="subcellular location">
    <subcellularLocation>
        <location evidence="1">Cell membrane</location>
        <topology evidence="1">Multi-pass membrane protein</topology>
    </subcellularLocation>
</comment>
<comment type="similarity">
    <text evidence="2">Belongs to the UPF0324 family.</text>
</comment>
<dbReference type="Pfam" id="PF03601">
    <property type="entry name" value="Cons_hypoth698"/>
    <property type="match status" value="1"/>
</dbReference>
<keyword evidence="5 7" id="KW-1133">Transmembrane helix</keyword>
<accession>A0ABM8SB84</accession>
<dbReference type="InterPro" id="IPR018383">
    <property type="entry name" value="UPF0324_pro"/>
</dbReference>
<feature type="transmembrane region" description="Helical" evidence="7">
    <location>
        <begin position="173"/>
        <end position="195"/>
    </location>
</feature>
<evidence type="ECO:0000313" key="8">
    <source>
        <dbReference type="EMBL" id="CAE6799215.1"/>
    </source>
</evidence>
<feature type="transmembrane region" description="Helical" evidence="7">
    <location>
        <begin position="207"/>
        <end position="229"/>
    </location>
</feature>
<dbReference type="RefSeq" id="WP_211614210.1">
    <property type="nucleotide sequence ID" value="NZ_CAJNBK010000018.1"/>
</dbReference>
<dbReference type="PANTHER" id="PTHR30106">
    <property type="entry name" value="INNER MEMBRANE PROTEIN YEIH-RELATED"/>
    <property type="match status" value="1"/>
</dbReference>
<sequence>MSTPLEPHALAGRRPVGSSTLAWVRAHAPGVALCIAVTLAAFALQLAEERLFGHAWLEALVLAILIGTAVRSVWKPAPYWHAGINFSAKTLLEIAVVLLGASLSTQTLKAAGVGLLAGIVAVVGVAIVVSYGTGRLLGLHHRMALLVACGNSICGNSAIAAVAPVIEAHSDDVAASIAFTAVLGVIVVLGLPLLVPVLHLSNLQYGVLAGLTVYAVPQVLAATIPVSALSAHLGTLVKLVRVLMLGPVILVLSIGSRRGAGAAGLPGAPKVTRLAWHKVVPWFILGFLALVALRSANIVPSAALAPISSTANVLTILSMAALGLGVDVRMVAKAGPRVTLAVVLSIIALVLISLVLIRVLGMA</sequence>
<feature type="transmembrane region" description="Helical" evidence="7">
    <location>
        <begin position="236"/>
        <end position="255"/>
    </location>
</feature>
<evidence type="ECO:0000256" key="7">
    <source>
        <dbReference type="SAM" id="Phobius"/>
    </source>
</evidence>
<feature type="transmembrane region" description="Helical" evidence="7">
    <location>
        <begin position="143"/>
        <end position="166"/>
    </location>
</feature>
<protein>
    <recommendedName>
        <fullName evidence="10">Sulfate exporter family transporter</fullName>
    </recommendedName>
</protein>
<evidence type="ECO:0000256" key="1">
    <source>
        <dbReference type="ARBA" id="ARBA00004651"/>
    </source>
</evidence>
<evidence type="ECO:0000256" key="6">
    <source>
        <dbReference type="ARBA" id="ARBA00023136"/>
    </source>
</evidence>
<feature type="transmembrane region" description="Helical" evidence="7">
    <location>
        <begin position="305"/>
        <end position="326"/>
    </location>
</feature>
<feature type="transmembrane region" description="Helical" evidence="7">
    <location>
        <begin position="20"/>
        <end position="44"/>
    </location>
</feature>
<keyword evidence="6 7" id="KW-0472">Membrane</keyword>
<name>A0ABM8SB84_9BURK</name>
<proteinExistence type="inferred from homology"/>
<evidence type="ECO:0000256" key="2">
    <source>
        <dbReference type="ARBA" id="ARBA00007977"/>
    </source>
</evidence>
<feature type="transmembrane region" description="Helical" evidence="7">
    <location>
        <begin position="338"/>
        <end position="360"/>
    </location>
</feature>
<dbReference type="EMBL" id="CAJNBK010000018">
    <property type="protein sequence ID" value="CAE6799215.1"/>
    <property type="molecule type" value="Genomic_DNA"/>
</dbReference>